<dbReference type="InterPro" id="IPR006108">
    <property type="entry name" value="3HC_DH_C"/>
</dbReference>
<dbReference type="Gene3D" id="3.40.50.720">
    <property type="entry name" value="NAD(P)-binding Rossmann-like Domain"/>
    <property type="match status" value="1"/>
</dbReference>
<dbReference type="OrthoDB" id="9771883at2"/>
<dbReference type="PANTHER" id="PTHR48075:SF5">
    <property type="entry name" value="3-HYDROXYBUTYRYL-COA DEHYDROGENASE"/>
    <property type="match status" value="1"/>
</dbReference>
<organism evidence="4 5">
    <name type="scientific">Dyadobacter jejuensis</name>
    <dbReference type="NCBI Taxonomy" id="1082580"/>
    <lineage>
        <taxon>Bacteria</taxon>
        <taxon>Pseudomonadati</taxon>
        <taxon>Bacteroidota</taxon>
        <taxon>Cytophagia</taxon>
        <taxon>Cytophagales</taxon>
        <taxon>Spirosomataceae</taxon>
        <taxon>Dyadobacter</taxon>
    </lineage>
</organism>
<name>A0A316B6E7_9BACT</name>
<evidence type="ECO:0000313" key="4">
    <source>
        <dbReference type="EMBL" id="PWJ58167.1"/>
    </source>
</evidence>
<dbReference type="Proteomes" id="UP000245880">
    <property type="component" value="Unassembled WGS sequence"/>
</dbReference>
<evidence type="ECO:0000313" key="5">
    <source>
        <dbReference type="Proteomes" id="UP000245880"/>
    </source>
</evidence>
<dbReference type="Gene3D" id="1.10.1040.10">
    <property type="entry name" value="N-(1-d-carboxylethyl)-l-norvaline Dehydrogenase, domain 2"/>
    <property type="match status" value="1"/>
</dbReference>
<dbReference type="GO" id="GO:0070403">
    <property type="term" value="F:NAD+ binding"/>
    <property type="evidence" value="ECO:0007669"/>
    <property type="project" value="InterPro"/>
</dbReference>
<dbReference type="InterPro" id="IPR036291">
    <property type="entry name" value="NAD(P)-bd_dom_sf"/>
</dbReference>
<dbReference type="SUPFAM" id="SSF48179">
    <property type="entry name" value="6-phosphogluconate dehydrogenase C-terminal domain-like"/>
    <property type="match status" value="1"/>
</dbReference>
<dbReference type="EMBL" id="QGDT01000004">
    <property type="protein sequence ID" value="PWJ58167.1"/>
    <property type="molecule type" value="Genomic_DNA"/>
</dbReference>
<dbReference type="PANTHER" id="PTHR48075">
    <property type="entry name" value="3-HYDROXYACYL-COA DEHYDROGENASE FAMILY PROTEIN"/>
    <property type="match status" value="1"/>
</dbReference>
<dbReference type="GO" id="GO:0016616">
    <property type="term" value="F:oxidoreductase activity, acting on the CH-OH group of donors, NAD or NADP as acceptor"/>
    <property type="evidence" value="ECO:0007669"/>
    <property type="project" value="InterPro"/>
</dbReference>
<dbReference type="InterPro" id="IPR006176">
    <property type="entry name" value="3-OHacyl-CoA_DH_NAD-bd"/>
</dbReference>
<keyword evidence="1" id="KW-0560">Oxidoreductase</keyword>
<accession>A0A316B6E7</accession>
<proteinExistence type="predicted"/>
<dbReference type="Pfam" id="PF02737">
    <property type="entry name" value="3HCDH_N"/>
    <property type="match status" value="1"/>
</dbReference>
<dbReference type="Pfam" id="PF00725">
    <property type="entry name" value="3HCDH"/>
    <property type="match status" value="1"/>
</dbReference>
<dbReference type="InterPro" id="IPR013328">
    <property type="entry name" value="6PGD_dom2"/>
</dbReference>
<dbReference type="PROSITE" id="PS51257">
    <property type="entry name" value="PROKAR_LIPOPROTEIN"/>
    <property type="match status" value="1"/>
</dbReference>
<dbReference type="GO" id="GO:0006631">
    <property type="term" value="P:fatty acid metabolic process"/>
    <property type="evidence" value="ECO:0007669"/>
    <property type="project" value="InterPro"/>
</dbReference>
<evidence type="ECO:0000259" key="3">
    <source>
        <dbReference type="Pfam" id="PF02737"/>
    </source>
</evidence>
<protein>
    <submittedName>
        <fullName evidence="4">3-hydroxybutyryl-CoA dehydrogenase</fullName>
    </submittedName>
</protein>
<dbReference type="InterPro" id="IPR008927">
    <property type="entry name" value="6-PGluconate_DH-like_C_sf"/>
</dbReference>
<feature type="domain" description="3-hydroxyacyl-CoA dehydrogenase NAD binding" evidence="3">
    <location>
        <begin position="37"/>
        <end position="150"/>
    </location>
</feature>
<gene>
    <name evidence="4" type="ORF">CLV98_10424</name>
</gene>
<feature type="domain" description="3-hydroxyacyl-CoA dehydrogenase C-terminal" evidence="2">
    <location>
        <begin position="161"/>
        <end position="253"/>
    </location>
</feature>
<evidence type="ECO:0000256" key="1">
    <source>
        <dbReference type="ARBA" id="ARBA00023002"/>
    </source>
</evidence>
<dbReference type="AlphaFoldDB" id="A0A316B6E7"/>
<keyword evidence="5" id="KW-1185">Reference proteome</keyword>
<sequence>MKGTGKRIEAVLVVGNTLLTQGIIACLSNGGCKVSLVSQVSAIGKLQGDEHYDLAILVTKEDLAAKQLMIEEVQSVLAPRTPIAINMESIGLDQLQRASDSPHLLLGLNWTEPADLTYFLEIIVNDTTDDGLVEGLLQVAVEDWQKDPYVIRAGHGIRMPLLAAMIREAFYLVSNGYATVQDIDRACRNDAGYYLPYAGNLRYMDLMGTYAYGMVMKDLNPELSTDLVMPQFFQQMMDNKEWGMETGKGFYEYSPSEGEQWKLLLKRFSHQVKELIDKYPFGQEELPKIDPLPTENHKREHRYE</sequence>
<reference evidence="4 5" key="1">
    <citation type="submission" date="2018-03" db="EMBL/GenBank/DDBJ databases">
        <title>Genomic Encyclopedia of Archaeal and Bacterial Type Strains, Phase II (KMG-II): from individual species to whole genera.</title>
        <authorList>
            <person name="Goeker M."/>
        </authorList>
    </citation>
    <scope>NUCLEOTIDE SEQUENCE [LARGE SCALE GENOMIC DNA]</scope>
    <source>
        <strain evidence="4 5">DSM 100346</strain>
    </source>
</reference>
<dbReference type="SUPFAM" id="SSF51735">
    <property type="entry name" value="NAD(P)-binding Rossmann-fold domains"/>
    <property type="match status" value="1"/>
</dbReference>
<dbReference type="RefSeq" id="WP_109674056.1">
    <property type="nucleotide sequence ID" value="NZ_QGDT01000004.1"/>
</dbReference>
<comment type="caution">
    <text evidence="4">The sequence shown here is derived from an EMBL/GenBank/DDBJ whole genome shotgun (WGS) entry which is preliminary data.</text>
</comment>
<evidence type="ECO:0000259" key="2">
    <source>
        <dbReference type="Pfam" id="PF00725"/>
    </source>
</evidence>